<keyword evidence="1" id="KW-0472">Membrane</keyword>
<dbReference type="Pfam" id="PF04332">
    <property type="entry name" value="DUF475"/>
    <property type="match status" value="1"/>
</dbReference>
<organism evidence="2 3">
    <name type="scientific">Streptomyces castrisilvae</name>
    <dbReference type="NCBI Taxonomy" id="3033811"/>
    <lineage>
        <taxon>Bacteria</taxon>
        <taxon>Bacillati</taxon>
        <taxon>Actinomycetota</taxon>
        <taxon>Actinomycetes</taxon>
        <taxon>Kitasatosporales</taxon>
        <taxon>Streptomycetaceae</taxon>
        <taxon>Streptomyces</taxon>
    </lineage>
</organism>
<feature type="transmembrane region" description="Helical" evidence="1">
    <location>
        <begin position="5"/>
        <end position="23"/>
    </location>
</feature>
<feature type="transmembrane region" description="Helical" evidence="1">
    <location>
        <begin position="314"/>
        <end position="332"/>
    </location>
</feature>
<reference evidence="2 3" key="1">
    <citation type="submission" date="2023-03" db="EMBL/GenBank/DDBJ databases">
        <title>Isolation and description of six Streptomyces strains from soil environments, able to metabolize different microbial glucans.</title>
        <authorList>
            <person name="Widen T."/>
            <person name="Larsbrink J."/>
        </authorList>
    </citation>
    <scope>NUCLEOTIDE SEQUENCE [LARGE SCALE GENOMIC DNA]</scope>
    <source>
        <strain evidence="2 3">Mut1</strain>
    </source>
</reference>
<protein>
    <submittedName>
        <fullName evidence="2">DUF475 domain-containing protein</fullName>
    </submittedName>
</protein>
<gene>
    <name evidence="2" type="ORF">P8A18_09220</name>
</gene>
<dbReference type="PANTHER" id="PTHR30238:SF4">
    <property type="entry name" value="SLL1022 PROTEIN"/>
    <property type="match status" value="1"/>
</dbReference>
<sequence length="375" mass="41021">MLLKTFGWSLAITAIGLVAAWFYGGWEAFGVVAILSVLEISLSFDNAVVNAGILKKMSAFWQKIFLTIGVLIAVFGMRLVFPVVIVAITASLNPIDAIDLSFNDADRYKELVTDAHPAIAAFGGMFLLMIFLDFIFEDRDIQWLRWIERPLAKLGKVDMLSVCIALIVLLISAMTFATSAHQHGGGHVDKAETVLLSGIAGLITYLIVGGLSGYFEDKLDEEEEREHEEEEEAKRSGKKISAIALTGKAAFFMFLYLEVLDASFSFDGVIGAFAITNEIVLMALGLGIGAMYVRSLTVYLVRQGTLDDYVYLEHGAHYAIGALAVILLVTIKYEINEIITGLVGVVLIAWSFWSSVRRNKALEAEEGRSEVTAGV</sequence>
<feature type="transmembrane region" description="Helical" evidence="1">
    <location>
        <begin position="193"/>
        <end position="215"/>
    </location>
</feature>
<feature type="transmembrane region" description="Helical" evidence="1">
    <location>
        <begin position="65"/>
        <end position="95"/>
    </location>
</feature>
<feature type="transmembrane region" description="Helical" evidence="1">
    <location>
        <begin position="115"/>
        <end position="136"/>
    </location>
</feature>
<dbReference type="PANTHER" id="PTHR30238">
    <property type="entry name" value="MEMBRANE BOUND PREDICTED REDOX MODULATOR"/>
    <property type="match status" value="1"/>
</dbReference>
<evidence type="ECO:0000313" key="3">
    <source>
        <dbReference type="Proteomes" id="UP001239522"/>
    </source>
</evidence>
<keyword evidence="1" id="KW-0812">Transmembrane</keyword>
<keyword evidence="3" id="KW-1185">Reference proteome</keyword>
<evidence type="ECO:0000256" key="1">
    <source>
        <dbReference type="SAM" id="Phobius"/>
    </source>
</evidence>
<feature type="transmembrane region" description="Helical" evidence="1">
    <location>
        <begin position="269"/>
        <end position="293"/>
    </location>
</feature>
<feature type="transmembrane region" description="Helical" evidence="1">
    <location>
        <begin position="240"/>
        <end position="257"/>
    </location>
</feature>
<feature type="transmembrane region" description="Helical" evidence="1">
    <location>
        <begin position="29"/>
        <end position="53"/>
    </location>
</feature>
<feature type="transmembrane region" description="Helical" evidence="1">
    <location>
        <begin position="157"/>
        <end position="181"/>
    </location>
</feature>
<name>A0ABY9HGF8_9ACTN</name>
<dbReference type="NCBIfam" id="NF010613">
    <property type="entry name" value="PRK14013.1-3"/>
    <property type="match status" value="1"/>
</dbReference>
<dbReference type="NCBIfam" id="NF010619">
    <property type="entry name" value="PRK14013.2-5"/>
    <property type="match status" value="1"/>
</dbReference>
<proteinExistence type="predicted"/>
<accession>A0ABY9HGF8</accession>
<keyword evidence="1" id="KW-1133">Transmembrane helix</keyword>
<dbReference type="Proteomes" id="UP001239522">
    <property type="component" value="Chromosome"/>
</dbReference>
<dbReference type="RefSeq" id="WP_306053361.1">
    <property type="nucleotide sequence ID" value="NZ_CP120997.1"/>
</dbReference>
<dbReference type="EMBL" id="CP120997">
    <property type="protein sequence ID" value="WLQ33622.1"/>
    <property type="molecule type" value="Genomic_DNA"/>
</dbReference>
<dbReference type="InterPro" id="IPR007427">
    <property type="entry name" value="DUF475"/>
</dbReference>
<evidence type="ECO:0000313" key="2">
    <source>
        <dbReference type="EMBL" id="WLQ33622.1"/>
    </source>
</evidence>
<feature type="transmembrane region" description="Helical" evidence="1">
    <location>
        <begin position="338"/>
        <end position="356"/>
    </location>
</feature>